<dbReference type="Proteomes" id="UP000251558">
    <property type="component" value="Unassembled WGS sequence"/>
</dbReference>
<sequence length="103" mass="11522">MHGHHVSVAYGEAFLSASRMLFGPITQRFSRGEAPSLPKLVSVNLGARRLSEIQAKSHLVLNDRAFWRSFDPDAIKILMQRKSGGELDPFGRKKYVAERPICA</sequence>
<dbReference type="EMBL" id="QMBP01000001">
    <property type="protein sequence ID" value="RAZ92638.1"/>
    <property type="molecule type" value="Genomic_DNA"/>
</dbReference>
<keyword evidence="2" id="KW-1185">Reference proteome</keyword>
<gene>
    <name evidence="1" type="ORF">DPM33_01770</name>
</gene>
<comment type="caution">
    <text evidence="1">The sequence shown here is derived from an EMBL/GenBank/DDBJ whole genome shotgun (WGS) entry which is preliminary data.</text>
</comment>
<dbReference type="AlphaFoldDB" id="A0A330HXT2"/>
<organism evidence="1 2">
    <name type="scientific">Mesorhizobium hawassense</name>
    <dbReference type="NCBI Taxonomy" id="1209954"/>
    <lineage>
        <taxon>Bacteria</taxon>
        <taxon>Pseudomonadati</taxon>
        <taxon>Pseudomonadota</taxon>
        <taxon>Alphaproteobacteria</taxon>
        <taxon>Hyphomicrobiales</taxon>
        <taxon>Phyllobacteriaceae</taxon>
        <taxon>Mesorhizobium</taxon>
    </lineage>
</organism>
<name>A0A330HXT2_9HYPH</name>
<reference evidence="2" key="1">
    <citation type="submission" date="2018-06" db="EMBL/GenBank/DDBJ databases">
        <authorList>
            <person name="Helene L.C."/>
            <person name="Dall'Agnol R."/>
            <person name="Delamuta J.R."/>
            <person name="Hungria M."/>
        </authorList>
    </citation>
    <scope>NUCLEOTIDE SEQUENCE [LARGE SCALE GENOMIC DNA]</scope>
    <source>
        <strain evidence="2">AC99b</strain>
    </source>
</reference>
<proteinExistence type="predicted"/>
<reference evidence="1 2" key="2">
    <citation type="submission" date="2018-07" db="EMBL/GenBank/DDBJ databases">
        <title>Diversity of Mesorhizobium strains in Brazil.</title>
        <authorList>
            <person name="Helene L.C.F."/>
            <person name="Dall'Agnol R."/>
            <person name="Delamuta J.R.M."/>
            <person name="Hungria M."/>
        </authorList>
    </citation>
    <scope>NUCLEOTIDE SEQUENCE [LARGE SCALE GENOMIC DNA]</scope>
    <source>
        <strain evidence="1 2">AC99b</strain>
    </source>
</reference>
<protein>
    <submittedName>
        <fullName evidence="1">Uncharacterized protein</fullName>
    </submittedName>
</protein>
<dbReference type="OrthoDB" id="252470at2"/>
<evidence type="ECO:0000313" key="1">
    <source>
        <dbReference type="EMBL" id="RAZ92638.1"/>
    </source>
</evidence>
<accession>A0A330HXT2</accession>
<evidence type="ECO:0000313" key="2">
    <source>
        <dbReference type="Proteomes" id="UP000251558"/>
    </source>
</evidence>